<gene>
    <name evidence="1" type="ORF">AMQ22_01866</name>
</gene>
<organism evidence="1 2">
    <name type="scientific">Candidatus Methanofastidiosum methylothiophilum</name>
    <dbReference type="NCBI Taxonomy" id="1705564"/>
    <lineage>
        <taxon>Archaea</taxon>
        <taxon>Methanobacteriati</taxon>
        <taxon>Methanobacteriota</taxon>
        <taxon>Stenosarchaea group</taxon>
        <taxon>Candidatus Methanofastidiosia</taxon>
        <taxon>Candidatus Methanofastidiosales</taxon>
        <taxon>Candidatus Methanofastidiosaceae</taxon>
        <taxon>Candidatus Methanofastidiosum</taxon>
    </lineage>
</organism>
<protein>
    <submittedName>
        <fullName evidence="1">Uncharacterized protein</fullName>
    </submittedName>
</protein>
<dbReference type="Proteomes" id="UP000075398">
    <property type="component" value="Unassembled WGS sequence"/>
</dbReference>
<dbReference type="EMBL" id="LNGC01000130">
    <property type="protein sequence ID" value="KYC48519.1"/>
    <property type="molecule type" value="Genomic_DNA"/>
</dbReference>
<comment type="caution">
    <text evidence="1">The sequence shown here is derived from an EMBL/GenBank/DDBJ whole genome shotgun (WGS) entry which is preliminary data.</text>
</comment>
<evidence type="ECO:0000313" key="2">
    <source>
        <dbReference type="Proteomes" id="UP000075398"/>
    </source>
</evidence>
<reference evidence="1 2" key="1">
    <citation type="journal article" date="2016" name="ISME J.">
        <title>Chasing the elusive Euryarchaeota class WSA2: genomes reveal a uniquely fastidious methyl-reducing methanogen.</title>
        <authorList>
            <person name="Nobu M.K."/>
            <person name="Narihiro T."/>
            <person name="Kuroda K."/>
            <person name="Mei R."/>
            <person name="Liu W.T."/>
        </authorList>
    </citation>
    <scope>NUCLEOTIDE SEQUENCE [LARGE SCALE GENOMIC DNA]</scope>
    <source>
        <strain evidence="1">U1lsi0528_Bin055</strain>
    </source>
</reference>
<proteinExistence type="predicted"/>
<evidence type="ECO:0000313" key="1">
    <source>
        <dbReference type="EMBL" id="KYC48519.1"/>
    </source>
</evidence>
<accession>A0A150IU32</accession>
<name>A0A150IU32_9EURY</name>
<sequence>MPNGAIVPPAVDEETIAKDLILMLIYLYTPQSVPIKNEFESEVLIAIELIFENLTGSTE</sequence>
<dbReference type="AlphaFoldDB" id="A0A150IU32"/>